<dbReference type="EMBL" id="CM004389">
    <property type="protein sequence ID" value="OAY55877.1"/>
    <property type="molecule type" value="Genomic_DNA"/>
</dbReference>
<accession>A0A2C9WAA2</accession>
<dbReference type="GO" id="GO:0008270">
    <property type="term" value="F:zinc ion binding"/>
    <property type="evidence" value="ECO:0007669"/>
    <property type="project" value="UniProtKB-UniRule"/>
</dbReference>
<evidence type="ECO:0000256" key="1">
    <source>
        <dbReference type="RuleBase" id="RU367018"/>
    </source>
</evidence>
<dbReference type="InterPro" id="IPR006564">
    <property type="entry name" value="Znf_PMZ"/>
</dbReference>
<keyword evidence="1" id="KW-0863">Zinc-finger</keyword>
<comment type="subcellular location">
    <subcellularLocation>
        <location evidence="1">Nucleus</location>
    </subcellularLocation>
</comment>
<sequence length="234" mass="27580">MWGALIKKYELKENAWLREIESLESFFGTFLNAQTPLAEFISRYEQGLAQRRDEERKEVFSCYNLQAFLHAKEPVEEQCRRLYTLTAFKIFQNELLQSYNYLGIKTYEEGTICRYSVRRCGNGVEKHAVTFSAANLNVCCSCQMFEFEGILYRHILIVFNMLDIREFPPCYILHRWTKNAEYGTIRDIESGVSPQELKSLIFWSLRVTACKFVRLGQHLLKNTKSDMRLCEKVE</sequence>
<keyword evidence="1" id="KW-0479">Metal-binding</keyword>
<dbReference type="GO" id="GO:0006355">
    <property type="term" value="P:regulation of DNA-templated transcription"/>
    <property type="evidence" value="ECO:0007669"/>
    <property type="project" value="UniProtKB-UniRule"/>
</dbReference>
<comment type="similarity">
    <text evidence="1">Belongs to the FHY3/FAR1 family.</text>
</comment>
<evidence type="ECO:0000259" key="2">
    <source>
        <dbReference type="SMART" id="SM00575"/>
    </source>
</evidence>
<evidence type="ECO:0000313" key="3">
    <source>
        <dbReference type="EMBL" id="OAY55877.1"/>
    </source>
</evidence>
<dbReference type="STRING" id="3983.A0A2C9WAA2"/>
<keyword evidence="1" id="KW-0862">Zinc</keyword>
<feature type="domain" description="Zinc finger PMZ-type" evidence="2">
    <location>
        <begin position="138"/>
        <end position="165"/>
    </location>
</feature>
<comment type="function">
    <text evidence="1">Putative transcription activator involved in regulating light control of development.</text>
</comment>
<organism evidence="3">
    <name type="scientific">Manihot esculenta</name>
    <name type="common">Cassava</name>
    <name type="synonym">Jatropha manihot</name>
    <dbReference type="NCBI Taxonomy" id="3983"/>
    <lineage>
        <taxon>Eukaryota</taxon>
        <taxon>Viridiplantae</taxon>
        <taxon>Streptophyta</taxon>
        <taxon>Embryophyta</taxon>
        <taxon>Tracheophyta</taxon>
        <taxon>Spermatophyta</taxon>
        <taxon>Magnoliopsida</taxon>
        <taxon>eudicotyledons</taxon>
        <taxon>Gunneridae</taxon>
        <taxon>Pentapetalae</taxon>
        <taxon>rosids</taxon>
        <taxon>fabids</taxon>
        <taxon>Malpighiales</taxon>
        <taxon>Euphorbiaceae</taxon>
        <taxon>Crotonoideae</taxon>
        <taxon>Manihoteae</taxon>
        <taxon>Manihot</taxon>
    </lineage>
</organism>
<dbReference type="GO" id="GO:0005634">
    <property type="term" value="C:nucleus"/>
    <property type="evidence" value="ECO:0007669"/>
    <property type="project" value="UniProtKB-SubCell"/>
</dbReference>
<dbReference type="PANTHER" id="PTHR31669">
    <property type="entry name" value="PROTEIN FAR1-RELATED SEQUENCE 10-RELATED"/>
    <property type="match status" value="1"/>
</dbReference>
<reference evidence="3" key="1">
    <citation type="submission" date="2016-02" db="EMBL/GenBank/DDBJ databases">
        <title>WGS assembly of Manihot esculenta.</title>
        <authorList>
            <person name="Bredeson J.V."/>
            <person name="Prochnik S.E."/>
            <person name="Lyons J.B."/>
            <person name="Schmutz J."/>
            <person name="Grimwood J."/>
            <person name="Vrebalov J."/>
            <person name="Bart R.S."/>
            <person name="Amuge T."/>
            <person name="Ferguson M.E."/>
            <person name="Green R."/>
            <person name="Putnam N."/>
            <person name="Stites J."/>
            <person name="Rounsley S."/>
            <person name="Rokhsar D.S."/>
        </authorList>
    </citation>
    <scope>NUCLEOTIDE SEQUENCE [LARGE SCALE GENOMIC DNA]</scope>
    <source>
        <tissue evidence="3">Leaf</tissue>
    </source>
</reference>
<gene>
    <name evidence="3" type="ORF">MANES_03G186800</name>
</gene>
<name>A0A2C9WAA2_MANES</name>
<dbReference type="InterPro" id="IPR031052">
    <property type="entry name" value="FHY3/FAR1"/>
</dbReference>
<protein>
    <recommendedName>
        <fullName evidence="1">Protein FAR1-RELATED SEQUENCE</fullName>
    </recommendedName>
</protein>
<dbReference type="AlphaFoldDB" id="A0A2C9WAA2"/>
<proteinExistence type="inferred from homology"/>
<dbReference type="PANTHER" id="PTHR31669:SF149">
    <property type="entry name" value="PROTEIN FAR1-RELATED SEQUENCE 12-RELATED"/>
    <property type="match status" value="1"/>
</dbReference>
<keyword evidence="1" id="KW-0539">Nucleus</keyword>
<dbReference type="SMART" id="SM00575">
    <property type="entry name" value="ZnF_PMZ"/>
    <property type="match status" value="1"/>
</dbReference>